<dbReference type="EMBL" id="CP109527">
    <property type="protein sequence ID" value="WTY39284.1"/>
    <property type="molecule type" value="Genomic_DNA"/>
</dbReference>
<name>A0ABZ1NHV6_9NOCA</name>
<protein>
    <submittedName>
        <fullName evidence="2">Uncharacterized protein</fullName>
    </submittedName>
</protein>
<gene>
    <name evidence="2" type="ORF">OG308_16340</name>
</gene>
<reference evidence="2 3" key="1">
    <citation type="submission" date="2022-10" db="EMBL/GenBank/DDBJ databases">
        <title>The complete genomes of actinobacterial strains from the NBC collection.</title>
        <authorList>
            <person name="Joergensen T.S."/>
            <person name="Alvarez Arevalo M."/>
            <person name="Sterndorff E.B."/>
            <person name="Faurdal D."/>
            <person name="Vuksanovic O."/>
            <person name="Mourched A.-S."/>
            <person name="Charusanti P."/>
            <person name="Shaw S."/>
            <person name="Blin K."/>
            <person name="Weber T."/>
        </authorList>
    </citation>
    <scope>NUCLEOTIDE SEQUENCE [LARGE SCALE GENOMIC DNA]</scope>
    <source>
        <strain evidence="2 3">NBC_01413</strain>
    </source>
</reference>
<proteinExistence type="predicted"/>
<dbReference type="Proteomes" id="UP001621418">
    <property type="component" value="Chromosome"/>
</dbReference>
<sequence length="138" mass="14387">MSEEQDARTVIDVGTIPSTVIEGDTSGTVPAPEEGGLVIPSTVIESEQAGPVEISASEFTREDLGTFSVRYRGTIAELVVTGGTVVPSVLTVVDGDGNLLAQYTAGPATPPSRARRLPDDQNEMICATPDCKPISLTK</sequence>
<dbReference type="RefSeq" id="WP_364655796.1">
    <property type="nucleotide sequence ID" value="NZ_CP109527.1"/>
</dbReference>
<evidence type="ECO:0000313" key="2">
    <source>
        <dbReference type="EMBL" id="WTY39284.1"/>
    </source>
</evidence>
<organism evidence="2 3">
    <name type="scientific">Nocardia salmonicida</name>
    <dbReference type="NCBI Taxonomy" id="53431"/>
    <lineage>
        <taxon>Bacteria</taxon>
        <taxon>Bacillati</taxon>
        <taxon>Actinomycetota</taxon>
        <taxon>Actinomycetes</taxon>
        <taxon>Mycobacteriales</taxon>
        <taxon>Nocardiaceae</taxon>
        <taxon>Nocardia</taxon>
    </lineage>
</organism>
<evidence type="ECO:0000256" key="1">
    <source>
        <dbReference type="SAM" id="MobiDB-lite"/>
    </source>
</evidence>
<evidence type="ECO:0000313" key="3">
    <source>
        <dbReference type="Proteomes" id="UP001621418"/>
    </source>
</evidence>
<accession>A0ABZ1NHV6</accession>
<keyword evidence="3" id="KW-1185">Reference proteome</keyword>
<feature type="region of interest" description="Disordered" evidence="1">
    <location>
        <begin position="1"/>
        <end position="35"/>
    </location>
</feature>